<evidence type="ECO:0000256" key="2">
    <source>
        <dbReference type="SAM" id="SignalP"/>
    </source>
</evidence>
<dbReference type="EMBL" id="WOWK01000146">
    <property type="protein sequence ID" value="KAF0316842.1"/>
    <property type="molecule type" value="Genomic_DNA"/>
</dbReference>
<feature type="signal peptide" evidence="2">
    <location>
        <begin position="1"/>
        <end position="26"/>
    </location>
</feature>
<gene>
    <name evidence="3" type="ORF">GQ607_015916</name>
</gene>
<evidence type="ECO:0000313" key="3">
    <source>
        <dbReference type="EMBL" id="KAF0316842.1"/>
    </source>
</evidence>
<protein>
    <submittedName>
        <fullName evidence="3">Uncharacterized protein</fullName>
    </submittedName>
</protein>
<keyword evidence="4" id="KW-1185">Reference proteome</keyword>
<feature type="region of interest" description="Disordered" evidence="1">
    <location>
        <begin position="28"/>
        <end position="77"/>
    </location>
</feature>
<feature type="chain" id="PRO_5034986465" evidence="2">
    <location>
        <begin position="27"/>
        <end position="389"/>
    </location>
</feature>
<feature type="compositionally biased region" description="Low complexity" evidence="1">
    <location>
        <begin position="41"/>
        <end position="77"/>
    </location>
</feature>
<comment type="caution">
    <text evidence="3">The sequence shown here is derived from an EMBL/GenBank/DDBJ whole genome shotgun (WGS) entry which is preliminary data.</text>
</comment>
<sequence>MLLKQCTTSFLLLGALVSAIPHNGRGIDDSLPGGGKRAIKSSKTVKTTSIKTTKPTTTTTTKTKGTTTTSTKPTSTGEADDIDCSWKTCGQTCKAFGKRDDLLDLALRGVLDADDNDPEGLTYNVTASDELAPPGEDLRLSKRAGNLFQLPAGKSVDGWFADALKKPENHFLLGPTNAELLLDTDPSMTSGGTRGSHYDLANKEIMMIMPGLFGCTAVVIVNHESAWMIHHWDSSFKTDKTHREQLERQKKPITTHEDFRNQVLREYDYLPQWFTEDSLKQTHVIIYTRARTDAPQIQAKEPAYFHGMEYHVPIDPGPVKFRLLNSLRFVTDQVEGMKERILQKLPGVKIHVEPYSPQMRLAININVAGGKLRLFYDNKADNKKAQFAL</sequence>
<dbReference type="AlphaFoldDB" id="A0A8H3W023"/>
<evidence type="ECO:0000256" key="1">
    <source>
        <dbReference type="SAM" id="MobiDB-lite"/>
    </source>
</evidence>
<accession>A0A8H3W023</accession>
<name>A0A8H3W023_9PEZI</name>
<reference evidence="3 4" key="1">
    <citation type="submission" date="2019-12" db="EMBL/GenBank/DDBJ databases">
        <title>A genome sequence resource for the geographically widespread anthracnose pathogen Colletotrichum asianum.</title>
        <authorList>
            <person name="Meng Y."/>
        </authorList>
    </citation>
    <scope>NUCLEOTIDE SEQUENCE [LARGE SCALE GENOMIC DNA]</scope>
    <source>
        <strain evidence="3 4">ICMP 18580</strain>
    </source>
</reference>
<evidence type="ECO:0000313" key="4">
    <source>
        <dbReference type="Proteomes" id="UP000434172"/>
    </source>
</evidence>
<dbReference type="Proteomes" id="UP000434172">
    <property type="component" value="Unassembled WGS sequence"/>
</dbReference>
<organism evidence="3 4">
    <name type="scientific">Colletotrichum asianum</name>
    <dbReference type="NCBI Taxonomy" id="702518"/>
    <lineage>
        <taxon>Eukaryota</taxon>
        <taxon>Fungi</taxon>
        <taxon>Dikarya</taxon>
        <taxon>Ascomycota</taxon>
        <taxon>Pezizomycotina</taxon>
        <taxon>Sordariomycetes</taxon>
        <taxon>Hypocreomycetidae</taxon>
        <taxon>Glomerellales</taxon>
        <taxon>Glomerellaceae</taxon>
        <taxon>Colletotrichum</taxon>
        <taxon>Colletotrichum gloeosporioides species complex</taxon>
    </lineage>
</organism>
<proteinExistence type="predicted"/>
<keyword evidence="2" id="KW-0732">Signal</keyword>
<dbReference type="OrthoDB" id="10363772at2759"/>